<sequence length="465" mass="51198">MRVGIGTVLSVLSFSVLAAVIPNYDYHDPLLVRRAVNLENKDVLWKRANDEQTGLDSLNSGSGAKTETSTSTSNGGSNPNRPSENRGLSKLGRFREFLKGLYRTLKKSLNTPKQKYIRWSDKRFIQKAVKKLAEIVQGGPKDAFISEINTLLNTTLESARMASGLYDSNAKKLPFFLIIPKGDNQQALLKEMVGIQNDGKKIVKKHLKDVTSGINGITKSPDYVMRELVEITKSISGMLTAFEVIYRHDYMPLVSKVKGANNEEHIKATDTYMSEMVKYRIDILDAFDSINDKIKDGGLTFKIKIPSRFSIFKSRVKERLGFKSKSSTWRNIKPGVIGSGHIKSGYIKSGVIGSGYIKSGVIGSGITRSGGTRSGGTRSEVIGSGDNKPGESNYWTRNFCLAPLIHADCISYIVLSKRVSSPSSSLDTILSLNLSHTDTQESMCAFVWSCSSTFMCPLITITTSV</sequence>
<feature type="compositionally biased region" description="Polar residues" evidence="1">
    <location>
        <begin position="55"/>
        <end position="65"/>
    </location>
</feature>
<feature type="region of interest" description="Disordered" evidence="1">
    <location>
        <begin position="368"/>
        <end position="387"/>
    </location>
</feature>
<organism evidence="3 4">
    <name type="scientific">Batrachochytrium salamandrivorans</name>
    <dbReference type="NCBI Taxonomy" id="1357716"/>
    <lineage>
        <taxon>Eukaryota</taxon>
        <taxon>Fungi</taxon>
        <taxon>Fungi incertae sedis</taxon>
        <taxon>Chytridiomycota</taxon>
        <taxon>Chytridiomycota incertae sedis</taxon>
        <taxon>Chytridiomycetes</taxon>
        <taxon>Rhizophydiales</taxon>
        <taxon>Rhizophydiales incertae sedis</taxon>
        <taxon>Batrachochytrium</taxon>
    </lineage>
</organism>
<feature type="region of interest" description="Disordered" evidence="1">
    <location>
        <begin position="55"/>
        <end position="87"/>
    </location>
</feature>
<keyword evidence="4" id="KW-1185">Reference proteome</keyword>
<protein>
    <submittedName>
        <fullName evidence="3">Uncharacterized protein</fullName>
    </submittedName>
</protein>
<evidence type="ECO:0000256" key="2">
    <source>
        <dbReference type="SAM" id="SignalP"/>
    </source>
</evidence>
<feature type="compositionally biased region" description="Low complexity" evidence="1">
    <location>
        <begin position="368"/>
        <end position="379"/>
    </location>
</feature>
<reference evidence="3 4" key="1">
    <citation type="submission" date="2021-02" db="EMBL/GenBank/DDBJ databases">
        <title>Variation within the Batrachochytrium salamandrivorans European outbreak.</title>
        <authorList>
            <person name="Kelly M."/>
            <person name="Pasmans F."/>
            <person name="Shea T.P."/>
            <person name="Munoz J.F."/>
            <person name="Carranza S."/>
            <person name="Cuomo C.A."/>
            <person name="Martel A."/>
        </authorList>
    </citation>
    <scope>NUCLEOTIDE SEQUENCE [LARGE SCALE GENOMIC DNA]</scope>
    <source>
        <strain evidence="3 4">AMFP18/2</strain>
    </source>
</reference>
<evidence type="ECO:0000313" key="3">
    <source>
        <dbReference type="EMBL" id="KAH6598468.1"/>
    </source>
</evidence>
<dbReference type="EMBL" id="JAFCIX010000102">
    <property type="protein sequence ID" value="KAH6598468.1"/>
    <property type="molecule type" value="Genomic_DNA"/>
</dbReference>
<evidence type="ECO:0000256" key="1">
    <source>
        <dbReference type="SAM" id="MobiDB-lite"/>
    </source>
</evidence>
<accession>A0ABQ8FHN1</accession>
<feature type="signal peptide" evidence="2">
    <location>
        <begin position="1"/>
        <end position="18"/>
    </location>
</feature>
<keyword evidence="2" id="KW-0732">Signal</keyword>
<comment type="caution">
    <text evidence="3">The sequence shown here is derived from an EMBL/GenBank/DDBJ whole genome shotgun (WGS) entry which is preliminary data.</text>
</comment>
<feature type="compositionally biased region" description="Low complexity" evidence="1">
    <location>
        <begin position="66"/>
        <end position="82"/>
    </location>
</feature>
<gene>
    <name evidence="3" type="ORF">BASA50_003508</name>
</gene>
<proteinExistence type="predicted"/>
<name>A0ABQ8FHN1_9FUNG</name>
<evidence type="ECO:0000313" key="4">
    <source>
        <dbReference type="Proteomes" id="UP001648503"/>
    </source>
</evidence>
<dbReference type="Proteomes" id="UP001648503">
    <property type="component" value="Unassembled WGS sequence"/>
</dbReference>
<feature type="chain" id="PRO_5046103442" evidence="2">
    <location>
        <begin position="19"/>
        <end position="465"/>
    </location>
</feature>